<evidence type="ECO:0000313" key="2">
    <source>
        <dbReference type="EMBL" id="NWE14797.1"/>
    </source>
</evidence>
<keyword evidence="1" id="KW-0472">Membrane</keyword>
<dbReference type="AlphaFoldDB" id="A0A7Y8EHP9"/>
<feature type="transmembrane region" description="Helical" evidence="1">
    <location>
        <begin position="14"/>
        <end position="34"/>
    </location>
</feature>
<evidence type="ECO:0000313" key="3">
    <source>
        <dbReference type="Proteomes" id="UP000531950"/>
    </source>
</evidence>
<proteinExistence type="predicted"/>
<evidence type="ECO:0000256" key="1">
    <source>
        <dbReference type="SAM" id="Phobius"/>
    </source>
</evidence>
<feature type="transmembrane region" description="Helical" evidence="1">
    <location>
        <begin position="49"/>
        <end position="69"/>
    </location>
</feature>
<dbReference type="RefSeq" id="WP_177078701.1">
    <property type="nucleotide sequence ID" value="NZ_JACAOQ010000017.1"/>
</dbReference>
<comment type="caution">
    <text evidence="2">The sequence shown here is derived from an EMBL/GenBank/DDBJ whole genome shotgun (WGS) entry which is preliminary data.</text>
</comment>
<keyword evidence="1" id="KW-0812">Transmembrane</keyword>
<organism evidence="2 3">
    <name type="scientific">Pseudomonas yamanorum</name>
    <dbReference type="NCBI Taxonomy" id="515393"/>
    <lineage>
        <taxon>Bacteria</taxon>
        <taxon>Pseudomonadati</taxon>
        <taxon>Pseudomonadota</taxon>
        <taxon>Gammaproteobacteria</taxon>
        <taxon>Pseudomonadales</taxon>
        <taxon>Pseudomonadaceae</taxon>
        <taxon>Pseudomonas</taxon>
    </lineage>
</organism>
<sequence>MEYPSFENKPKKRAILVAVCLVFGAWILYMLWAVRIGTRTVLMPWVPEWTTYTLVGCLIGLIFAGRAIYYRPAGRSLKRVADSFVGGFCLGLGLSLNIYNVCTYLLPGELVHYESAYELNIPGRSFGRAGRCEAGLGFKDLKTERWIELCTTKSELDDRRKKGMNAVWVTAHSNKIGSYILGYEFIYK</sequence>
<keyword evidence="1" id="KW-1133">Transmembrane helix</keyword>
<dbReference type="EMBL" id="JACARG010000037">
    <property type="protein sequence ID" value="NWE14797.1"/>
    <property type="molecule type" value="Genomic_DNA"/>
</dbReference>
<protein>
    <recommendedName>
        <fullName evidence="4">Transmembrane protein</fullName>
    </recommendedName>
</protein>
<evidence type="ECO:0008006" key="4">
    <source>
        <dbReference type="Google" id="ProtNLM"/>
    </source>
</evidence>
<name>A0A7Y8EHP9_9PSED</name>
<reference evidence="2 3" key="1">
    <citation type="submission" date="2020-04" db="EMBL/GenBank/DDBJ databases">
        <title>Molecular characterization of pseudomonads from Agaricus bisporus reveal novel blotch 2 pathogens in Western Europe.</title>
        <authorList>
            <person name="Taparia T."/>
            <person name="Krijger M."/>
            <person name="Haynes E."/>
            <person name="Elpinstone J.G."/>
            <person name="Noble R."/>
            <person name="Van Der Wolf J."/>
        </authorList>
    </citation>
    <scope>NUCLEOTIDE SEQUENCE [LARGE SCALE GENOMIC DNA]</scope>
    <source>
        <strain evidence="2 3">IPO3782</strain>
    </source>
</reference>
<accession>A0A7Y8EHP9</accession>
<dbReference type="Proteomes" id="UP000531950">
    <property type="component" value="Unassembled WGS sequence"/>
</dbReference>
<gene>
    <name evidence="2" type="ORF">HX822_17785</name>
</gene>